<dbReference type="AlphaFoldDB" id="A0AAN8A805"/>
<evidence type="ECO:0000256" key="3">
    <source>
        <dbReference type="ARBA" id="ARBA00004496"/>
    </source>
</evidence>
<dbReference type="SUPFAM" id="SSF57850">
    <property type="entry name" value="RING/U-box"/>
    <property type="match status" value="1"/>
</dbReference>
<evidence type="ECO:0000256" key="8">
    <source>
        <dbReference type="ARBA" id="ARBA00022679"/>
    </source>
</evidence>
<keyword evidence="10" id="KW-0539">Nucleus</keyword>
<dbReference type="PROSITE" id="PS51698">
    <property type="entry name" value="U_BOX"/>
    <property type="match status" value="1"/>
</dbReference>
<gene>
    <name evidence="13" type="ORF">RI543_003317</name>
</gene>
<dbReference type="Pfam" id="PF10408">
    <property type="entry name" value="Ufd2P_core"/>
    <property type="match status" value="1"/>
</dbReference>
<dbReference type="InterPro" id="IPR003613">
    <property type="entry name" value="Ubox_domain"/>
</dbReference>
<evidence type="ECO:0000313" key="14">
    <source>
        <dbReference type="Proteomes" id="UP001306508"/>
    </source>
</evidence>
<dbReference type="GO" id="GO:0005737">
    <property type="term" value="C:cytoplasm"/>
    <property type="evidence" value="ECO:0007669"/>
    <property type="project" value="UniProtKB-SubCell"/>
</dbReference>
<dbReference type="EC" id="2.3.2.27" evidence="6"/>
<evidence type="ECO:0000256" key="2">
    <source>
        <dbReference type="ARBA" id="ARBA00004123"/>
    </source>
</evidence>
<dbReference type="InterPro" id="IPR013083">
    <property type="entry name" value="Znf_RING/FYVE/PHD"/>
</dbReference>
<keyword evidence="7" id="KW-0963">Cytoplasm</keyword>
<name>A0AAN8A805_9SACH</name>
<comment type="pathway">
    <text evidence="4">Protein modification; protein ubiquitination.</text>
</comment>
<evidence type="ECO:0000256" key="1">
    <source>
        <dbReference type="ARBA" id="ARBA00000900"/>
    </source>
</evidence>
<dbReference type="Proteomes" id="UP001306508">
    <property type="component" value="Unassembled WGS sequence"/>
</dbReference>
<dbReference type="GO" id="GO:0000151">
    <property type="term" value="C:ubiquitin ligase complex"/>
    <property type="evidence" value="ECO:0007669"/>
    <property type="project" value="InterPro"/>
</dbReference>
<dbReference type="EMBL" id="JAWIZZ010000047">
    <property type="protein sequence ID" value="KAK5779426.1"/>
    <property type="molecule type" value="Genomic_DNA"/>
</dbReference>
<dbReference type="CDD" id="cd16657">
    <property type="entry name" value="RING-Ubox_UBE4A"/>
    <property type="match status" value="1"/>
</dbReference>
<proteinExistence type="inferred from homology"/>
<comment type="similarity">
    <text evidence="5">Belongs to the ubiquitin conjugation factor E4 family.</text>
</comment>
<reference evidence="14" key="1">
    <citation type="submission" date="2023-07" db="EMBL/GenBank/DDBJ databases">
        <title>A draft genome of Kazachstania heterogenica Y-27499.</title>
        <authorList>
            <person name="Donic C."/>
            <person name="Kralova J.S."/>
            <person name="Fidel L."/>
            <person name="Ben-Dor S."/>
            <person name="Jung S."/>
        </authorList>
    </citation>
    <scope>NUCLEOTIDE SEQUENCE [LARGE SCALE GENOMIC DNA]</scope>
    <source>
        <strain evidence="14">Y27499</strain>
    </source>
</reference>
<dbReference type="InterPro" id="IPR019474">
    <property type="entry name" value="Ub_conjug_fac_E4_core"/>
</dbReference>
<dbReference type="GO" id="GO:0005634">
    <property type="term" value="C:nucleus"/>
    <property type="evidence" value="ECO:0007669"/>
    <property type="project" value="UniProtKB-SubCell"/>
</dbReference>
<dbReference type="GO" id="GO:0034450">
    <property type="term" value="F:ubiquitin-ubiquitin ligase activity"/>
    <property type="evidence" value="ECO:0007669"/>
    <property type="project" value="InterPro"/>
</dbReference>
<dbReference type="PANTHER" id="PTHR13931:SF2">
    <property type="entry name" value="UBIQUITIN CONJUGATION FACTOR E4 B"/>
    <property type="match status" value="1"/>
</dbReference>
<comment type="caution">
    <text evidence="13">The sequence shown here is derived from an EMBL/GenBank/DDBJ whole genome shotgun (WGS) entry which is preliminary data.</text>
</comment>
<comment type="subcellular location">
    <subcellularLocation>
        <location evidence="3">Cytoplasm</location>
    </subcellularLocation>
    <subcellularLocation>
        <location evidence="2">Nucleus</location>
    </subcellularLocation>
</comment>
<dbReference type="PANTHER" id="PTHR13931">
    <property type="entry name" value="UBIQUITINATION FACTOR E4"/>
    <property type="match status" value="1"/>
</dbReference>
<organism evidence="13 14">
    <name type="scientific">Arxiozyma heterogenica</name>
    <dbReference type="NCBI Taxonomy" id="278026"/>
    <lineage>
        <taxon>Eukaryota</taxon>
        <taxon>Fungi</taxon>
        <taxon>Dikarya</taxon>
        <taxon>Ascomycota</taxon>
        <taxon>Saccharomycotina</taxon>
        <taxon>Saccharomycetes</taxon>
        <taxon>Saccharomycetales</taxon>
        <taxon>Saccharomycetaceae</taxon>
        <taxon>Arxiozyma</taxon>
    </lineage>
</organism>
<dbReference type="GO" id="GO:0036503">
    <property type="term" value="P:ERAD pathway"/>
    <property type="evidence" value="ECO:0007669"/>
    <property type="project" value="InterPro"/>
</dbReference>
<keyword evidence="8" id="KW-0808">Transferase</keyword>
<dbReference type="FunFam" id="3.30.40.10:FF:000055">
    <property type="entry name" value="Ubiquitin conjugation factor e4 a"/>
    <property type="match status" value="1"/>
</dbReference>
<dbReference type="InterPro" id="IPR045132">
    <property type="entry name" value="UBE4"/>
</dbReference>
<evidence type="ECO:0000256" key="4">
    <source>
        <dbReference type="ARBA" id="ARBA00004906"/>
    </source>
</evidence>
<keyword evidence="9" id="KW-0833">Ubl conjugation pathway</keyword>
<feature type="region of interest" description="Disordered" evidence="11">
    <location>
        <begin position="710"/>
        <end position="729"/>
    </location>
</feature>
<feature type="domain" description="U-box" evidence="12">
    <location>
        <begin position="890"/>
        <end position="964"/>
    </location>
</feature>
<dbReference type="SMART" id="SM00504">
    <property type="entry name" value="Ubox"/>
    <property type="match status" value="1"/>
</dbReference>
<evidence type="ECO:0000256" key="10">
    <source>
        <dbReference type="ARBA" id="ARBA00023242"/>
    </source>
</evidence>
<evidence type="ECO:0000313" key="13">
    <source>
        <dbReference type="EMBL" id="KAK5779426.1"/>
    </source>
</evidence>
<evidence type="ECO:0000256" key="9">
    <source>
        <dbReference type="ARBA" id="ARBA00022786"/>
    </source>
</evidence>
<dbReference type="GO" id="GO:0006511">
    <property type="term" value="P:ubiquitin-dependent protein catabolic process"/>
    <property type="evidence" value="ECO:0007669"/>
    <property type="project" value="InterPro"/>
</dbReference>
<accession>A0AAN8A805</accession>
<sequence>MTDKQIREIFQITNDPNDIPTGFSVISLNEDPKTLFTIDDIDSIILTQLTENDKVEKPLSYLNDCMKRCQQQKKFNKDNKELTELFQEIDRLVIGYGLVSFQIQDFAIKGSFKQYIIDIINQFDNFSDFLLQIVHRAIIEDSILELLNSVFPTTIDYIMNDLPSFDLTSPKIYNHVLSLYELFVNFKPVAAIFTKVDGFFPNFDCPANRIEKITTLGPILTLSPLMFNVASNNYGSSLDLSKQHISMIGESSQVEHKAVLDRLFYIMDKIIRGSVESRTDVISYWSMIVNKNHLRRGEHAEQNKLATNSFMTNISLLLIRFSQPFLDITYKKIDKIDVNYFNNVSVFIDLTNETRLNSDFKEADEFYDQNKSDQDSKPNFISDCFFLSLTYLHYGIGGTLLYDEKITPQIKRLEEEIARLKDVMKDPSPRSIFFNNAFVQAQVKRLEKSLKYTNCLKHAMKAFFTHRNLQLEIFDFVCGASTFLMRVIDPKHQYPFATLDLPLIPDQVGIENVDNADYLRKNAPIPFKYYPEFCVEGPINYTLYISKYAASPLFRNQRLNSFIEFCTTVLRCPELVSNPHLKGKIVQLLSIGCMPLTDNSPGFMLPIFEDNELVSKHLLYALLDFYVIVEKTGSSSQFYDKFNSRYSISIILEELYGRIPKYKKQLIWQSKNNKEFFIRFVARMLNDLTFLLDEGLSSLAELHKINRKLKENSGNNGEETPNDGSESNNIQDLQSRLVSAQRQAKSSCGLASKSMQLFVIFTKDIPGAFVVPELVDRLACMLDYNLESLVGPKCGELKVENPEQYSFNPKDLLKAVATTYINLSSQEEFIHAVSRDGRSFDRKYFLRATDILGNRTGMVSEDFCNKLLNFAKLAEEKKELDIEEDLDYDDAPDEFIDPLMYTLMKDPVTLPTSKVNIDRSTIRAHLLSDSTDPFNRMPLRFEEVIPNEELKQKIIAFKQKRRQEREAKITEQNNIE</sequence>
<protein>
    <recommendedName>
        <fullName evidence="6">RING-type E3 ubiquitin transferase</fullName>
        <ecNumber evidence="6">2.3.2.27</ecNumber>
    </recommendedName>
</protein>
<evidence type="ECO:0000256" key="7">
    <source>
        <dbReference type="ARBA" id="ARBA00022490"/>
    </source>
</evidence>
<dbReference type="Pfam" id="PF04564">
    <property type="entry name" value="U-box"/>
    <property type="match status" value="1"/>
</dbReference>
<feature type="compositionally biased region" description="Polar residues" evidence="11">
    <location>
        <begin position="712"/>
        <end position="729"/>
    </location>
</feature>
<dbReference type="GO" id="GO:0000209">
    <property type="term" value="P:protein polyubiquitination"/>
    <property type="evidence" value="ECO:0007669"/>
    <property type="project" value="TreeGrafter"/>
</dbReference>
<evidence type="ECO:0000256" key="6">
    <source>
        <dbReference type="ARBA" id="ARBA00012483"/>
    </source>
</evidence>
<keyword evidence="14" id="KW-1185">Reference proteome</keyword>
<evidence type="ECO:0000256" key="5">
    <source>
        <dbReference type="ARBA" id="ARBA00007434"/>
    </source>
</evidence>
<comment type="catalytic activity">
    <reaction evidence="1">
        <text>S-ubiquitinyl-[E2 ubiquitin-conjugating enzyme]-L-cysteine + [acceptor protein]-L-lysine = [E2 ubiquitin-conjugating enzyme]-L-cysteine + N(6)-ubiquitinyl-[acceptor protein]-L-lysine.</text>
        <dbReference type="EC" id="2.3.2.27"/>
    </reaction>
</comment>
<dbReference type="Gene3D" id="3.30.40.10">
    <property type="entry name" value="Zinc/RING finger domain, C3HC4 (zinc finger)"/>
    <property type="match status" value="1"/>
</dbReference>
<evidence type="ECO:0000259" key="12">
    <source>
        <dbReference type="PROSITE" id="PS51698"/>
    </source>
</evidence>
<evidence type="ECO:0000256" key="11">
    <source>
        <dbReference type="SAM" id="MobiDB-lite"/>
    </source>
</evidence>